<sequence>MFLCIGEMAHPRAFSGEDARDMPCLPVMAGDDTLDVMAGPVPAIPIR</sequence>
<reference evidence="1 2" key="1">
    <citation type="submission" date="2012-02" db="EMBL/GenBank/DDBJ databases">
        <title>Improved High-Quality Draft sequence of Microvirga sp. WSM3557.</title>
        <authorList>
            <consortium name="US DOE Joint Genome Institute"/>
            <person name="Lucas S."/>
            <person name="Han J."/>
            <person name="Lapidus A."/>
            <person name="Cheng J.-F."/>
            <person name="Goodwin L."/>
            <person name="Pitluck S."/>
            <person name="Peters L."/>
            <person name="Zhang X."/>
            <person name="Detter J.C."/>
            <person name="Han C."/>
            <person name="Tapia R."/>
            <person name="Land M."/>
            <person name="Hauser L."/>
            <person name="Kyrpides N."/>
            <person name="Ivanova N."/>
            <person name="Pagani I."/>
            <person name="Brau L."/>
            <person name="Yates R."/>
            <person name="O'Hara G."/>
            <person name="Rui T."/>
            <person name="Howieson J."/>
            <person name="Reeve W."/>
            <person name="Woyke T."/>
        </authorList>
    </citation>
    <scope>NUCLEOTIDE SEQUENCE [LARGE SCALE GENOMIC DNA]</scope>
    <source>
        <strain evidence="1 2">WSM3557</strain>
    </source>
</reference>
<keyword evidence="2" id="KW-1185">Reference proteome</keyword>
<dbReference type="HOGENOM" id="CLU_3170266_0_0_5"/>
<dbReference type="EMBL" id="JH660641">
    <property type="protein sequence ID" value="EIM29074.1"/>
    <property type="molecule type" value="Genomic_DNA"/>
</dbReference>
<dbReference type="PATRIC" id="fig|864069.3.peg.1714"/>
<name>I4YYN2_9HYPH</name>
<evidence type="ECO:0000313" key="1">
    <source>
        <dbReference type="EMBL" id="EIM29074.1"/>
    </source>
</evidence>
<proteinExistence type="predicted"/>
<evidence type="ECO:0000313" key="2">
    <source>
        <dbReference type="Proteomes" id="UP000003947"/>
    </source>
</evidence>
<organism evidence="1 2">
    <name type="scientific">Microvirga lotononidis</name>
    <dbReference type="NCBI Taxonomy" id="864069"/>
    <lineage>
        <taxon>Bacteria</taxon>
        <taxon>Pseudomonadati</taxon>
        <taxon>Pseudomonadota</taxon>
        <taxon>Alphaproteobacteria</taxon>
        <taxon>Hyphomicrobiales</taxon>
        <taxon>Methylobacteriaceae</taxon>
        <taxon>Microvirga</taxon>
    </lineage>
</organism>
<gene>
    <name evidence="1" type="ORF">MicloDRAFT_00015450</name>
</gene>
<dbReference type="AlphaFoldDB" id="I4YYN2"/>
<protein>
    <submittedName>
        <fullName evidence="1">Uncharacterized protein</fullName>
    </submittedName>
</protein>
<dbReference type="Proteomes" id="UP000003947">
    <property type="component" value="Unassembled WGS sequence"/>
</dbReference>
<accession>I4YYN2</accession>